<gene>
    <name evidence="2" type="ORF">CYMTET_18626</name>
</gene>
<name>A0AAE0G826_9CHLO</name>
<protein>
    <submittedName>
        <fullName evidence="2">Uncharacterized protein</fullName>
    </submittedName>
</protein>
<evidence type="ECO:0000313" key="3">
    <source>
        <dbReference type="Proteomes" id="UP001190700"/>
    </source>
</evidence>
<comment type="caution">
    <text evidence="2">The sequence shown here is derived from an EMBL/GenBank/DDBJ whole genome shotgun (WGS) entry which is preliminary data.</text>
</comment>
<dbReference type="AlphaFoldDB" id="A0AAE0G826"/>
<feature type="region of interest" description="Disordered" evidence="1">
    <location>
        <begin position="188"/>
        <end position="259"/>
    </location>
</feature>
<dbReference type="EMBL" id="LGRX02008637">
    <property type="protein sequence ID" value="KAK3273117.1"/>
    <property type="molecule type" value="Genomic_DNA"/>
</dbReference>
<feature type="non-terminal residue" evidence="2">
    <location>
        <position position="588"/>
    </location>
</feature>
<sequence>MRLLGLQVQPETLSPGNSIARNSLNVKGCVRKIWKSLSGITSKGFLSKDEYMKLGLLLADALLAHAREAQDRNPVFPGWDELESHRAASTPPPQKKAGAINIPPSEDSHPAWNSIQEDWVKDSHGQVVLAWPLFYEALFQLADVWATNPTRSLESSPRRAADYVRLLDSLFSRVSAVFLQWCALSEPNPNKSTRGRSQSIGRPQSAKFASRDRPGLSAESSATELLPMSMSQPNMSMHGLQPPPLLNYPLSKKTGGHPKTYRTLPQQTLTMGIVPAKCSVPAVNPVSKELAVESIYHLDKSPQRCKPAEPPASLESQEAPRFTARTALRNRALWHIEREAELCQSASALRPISAPLLSAPRPDTPHEHNKPGSAGVQLANALDHASGLSSTIKEQTAVVEALAAAAAIIEGRKVPSSETPGWQPNSRSSSRRPQSAKPSSRASKGLMQKRAAAACRQATEHDVTPCGARRGDPTVSWTPRMNMCISVQAIAGSPDEGVLGPGGGTGKAARDSFGKAPSCITRTLKGSPGIDHPAWTPKKLGVAPSMPPQDLGRISSWEAHNADSPPSPPPVQELPFSPLPSPCRHSEG</sequence>
<dbReference type="Proteomes" id="UP001190700">
    <property type="component" value="Unassembled WGS sequence"/>
</dbReference>
<feature type="compositionally biased region" description="Polar residues" evidence="1">
    <location>
        <begin position="416"/>
        <end position="425"/>
    </location>
</feature>
<feature type="region of interest" description="Disordered" evidence="1">
    <location>
        <begin position="414"/>
        <end position="452"/>
    </location>
</feature>
<reference evidence="2 3" key="1">
    <citation type="journal article" date="2015" name="Genome Biol. Evol.">
        <title>Comparative Genomics of a Bacterivorous Green Alga Reveals Evolutionary Causalities and Consequences of Phago-Mixotrophic Mode of Nutrition.</title>
        <authorList>
            <person name="Burns J.A."/>
            <person name="Paasch A."/>
            <person name="Narechania A."/>
            <person name="Kim E."/>
        </authorList>
    </citation>
    <scope>NUCLEOTIDE SEQUENCE [LARGE SCALE GENOMIC DNA]</scope>
    <source>
        <strain evidence="2 3">PLY_AMNH</strain>
    </source>
</reference>
<feature type="region of interest" description="Disordered" evidence="1">
    <location>
        <begin position="355"/>
        <end position="374"/>
    </location>
</feature>
<feature type="compositionally biased region" description="Low complexity" evidence="1">
    <location>
        <begin position="426"/>
        <end position="444"/>
    </location>
</feature>
<proteinExistence type="predicted"/>
<feature type="compositionally biased region" description="Polar residues" evidence="1">
    <location>
        <begin position="218"/>
        <end position="235"/>
    </location>
</feature>
<organism evidence="2 3">
    <name type="scientific">Cymbomonas tetramitiformis</name>
    <dbReference type="NCBI Taxonomy" id="36881"/>
    <lineage>
        <taxon>Eukaryota</taxon>
        <taxon>Viridiplantae</taxon>
        <taxon>Chlorophyta</taxon>
        <taxon>Pyramimonadophyceae</taxon>
        <taxon>Pyramimonadales</taxon>
        <taxon>Pyramimonadaceae</taxon>
        <taxon>Cymbomonas</taxon>
    </lineage>
</organism>
<evidence type="ECO:0000313" key="2">
    <source>
        <dbReference type="EMBL" id="KAK3273117.1"/>
    </source>
</evidence>
<evidence type="ECO:0000256" key="1">
    <source>
        <dbReference type="SAM" id="MobiDB-lite"/>
    </source>
</evidence>
<accession>A0AAE0G826</accession>
<feature type="compositionally biased region" description="Pro residues" evidence="1">
    <location>
        <begin position="565"/>
        <end position="581"/>
    </location>
</feature>
<feature type="compositionally biased region" description="Polar residues" evidence="1">
    <location>
        <begin position="188"/>
        <end position="202"/>
    </location>
</feature>
<feature type="region of interest" description="Disordered" evidence="1">
    <location>
        <begin position="523"/>
        <end position="588"/>
    </location>
</feature>
<keyword evidence="3" id="KW-1185">Reference proteome</keyword>